<evidence type="ECO:0000256" key="7">
    <source>
        <dbReference type="ARBA" id="ARBA00039512"/>
    </source>
</evidence>
<evidence type="ECO:0000256" key="8">
    <source>
        <dbReference type="ARBA" id="ARBA00042967"/>
    </source>
</evidence>
<evidence type="ECO:0000256" key="6">
    <source>
        <dbReference type="ARBA" id="ARBA00037352"/>
    </source>
</evidence>
<gene>
    <name evidence="13" type="ORF">DAT39_009279</name>
</gene>
<evidence type="ECO:0000256" key="4">
    <source>
        <dbReference type="ARBA" id="ARBA00022729"/>
    </source>
</evidence>
<feature type="compositionally biased region" description="Polar residues" evidence="11">
    <location>
        <begin position="29"/>
        <end position="43"/>
    </location>
</feature>
<evidence type="ECO:0000256" key="11">
    <source>
        <dbReference type="SAM" id="MobiDB-lite"/>
    </source>
</evidence>
<dbReference type="SUPFAM" id="SSF56574">
    <property type="entry name" value="Serpins"/>
    <property type="match status" value="2"/>
</dbReference>
<dbReference type="Pfam" id="PF00079">
    <property type="entry name" value="Serpin"/>
    <property type="match status" value="2"/>
</dbReference>
<sequence length="720" mass="82394">DLAEDFLMPNLHSWPSSMSSMDHLNPSAFKNLSSSSEKNTNAELQGKSRSEWGKGIETHQSHLDPLRGGYNSSTAGFSGTSAMAWSVLCFWCCFSLPLLYTNAHEDLQQSDFDDRENYMKALSEMNNGFAFRLYKIIVSCAQSLNVFFSPLSVSTALATLSLGAGGETHQQLLTGLGFNSSVFTNEEMHQAFLDLLLNLNQRSGVDLNLGTAVYVNDTFKPHLEFLEKMRRFYLCDGFTVDFTKSKQTTNQMNKYVSEKTNGKIRKFIKDMDPRTLMYILSYIYFKGNWSIPFDPKKTQKEKFFVNADMPVQVEMMRENNYFDVHYDKELSTFVLRLHYNESFSMILALPKDLTFLQEALRPHHMVNWQRQMSERTAMAWRVLCLWSCLSLALIYTGANGSPEQQSDADGDKSKIQALNEVNSDFAFRLYKSVVSGAPSQNVFFSPLSVSTALAALSLGAGGETHQQLLSGLGFEGSAFTNQEMHQAFLDLMQNLNQRSGVDLDVGTAVYVHDTFKTHPEFLENLKRFYLSDGFSVDFTKNTETTNQINTYVSEKTHGKISKFIEKLDPSTIMYLLSYIYFKGKWSVPFNPKRTREDQFHVDKDTTVPVQMMFVKDDFYSYYDHELSVRVLRLNYNDSFSMILALPETNITHLEETVRPHHLTKWQKWMSEREYAIYLPKLSLKTSYSLISILDKMGFKDMFTRNANFSGISDENLVVSE</sequence>
<dbReference type="Proteomes" id="UP000727407">
    <property type="component" value="Unassembled WGS sequence"/>
</dbReference>
<comment type="similarity">
    <text evidence="2 10">Belongs to the serpin family.</text>
</comment>
<dbReference type="GO" id="GO:0005615">
    <property type="term" value="C:extracellular space"/>
    <property type="evidence" value="ECO:0007669"/>
    <property type="project" value="InterPro"/>
</dbReference>
<accession>A0A8J4TYU1</accession>
<evidence type="ECO:0000256" key="2">
    <source>
        <dbReference type="ARBA" id="ARBA00009500"/>
    </source>
</evidence>
<keyword evidence="3" id="KW-0964">Secreted</keyword>
<dbReference type="OrthoDB" id="671595at2759"/>
<feature type="region of interest" description="Disordered" evidence="11">
    <location>
        <begin position="29"/>
        <end position="51"/>
    </location>
</feature>
<dbReference type="EMBL" id="QNUK01000121">
    <property type="protein sequence ID" value="KAF5901024.1"/>
    <property type="molecule type" value="Genomic_DNA"/>
</dbReference>
<evidence type="ECO:0000259" key="12">
    <source>
        <dbReference type="SMART" id="SM00093"/>
    </source>
</evidence>
<dbReference type="PANTHER" id="PTHR11461:SF375">
    <property type="entry name" value="THYROXINE-BINDING GLOBULIN"/>
    <property type="match status" value="1"/>
</dbReference>
<keyword evidence="4" id="KW-0732">Signal</keyword>
<dbReference type="GO" id="GO:0004867">
    <property type="term" value="F:serine-type endopeptidase inhibitor activity"/>
    <property type="evidence" value="ECO:0007669"/>
    <property type="project" value="InterPro"/>
</dbReference>
<evidence type="ECO:0000256" key="3">
    <source>
        <dbReference type="ARBA" id="ARBA00022525"/>
    </source>
</evidence>
<evidence type="ECO:0000313" key="14">
    <source>
        <dbReference type="Proteomes" id="UP000727407"/>
    </source>
</evidence>
<evidence type="ECO:0000313" key="13">
    <source>
        <dbReference type="EMBL" id="KAF5901024.1"/>
    </source>
</evidence>
<dbReference type="PRINTS" id="PR00780">
    <property type="entry name" value="LEUSERPINII"/>
</dbReference>
<evidence type="ECO:0000256" key="5">
    <source>
        <dbReference type="ARBA" id="ARBA00023180"/>
    </source>
</evidence>
<dbReference type="FunFam" id="3.30.497.10:FF:000001">
    <property type="entry name" value="Serine protease inhibitor"/>
    <property type="match status" value="2"/>
</dbReference>
<evidence type="ECO:0000256" key="9">
    <source>
        <dbReference type="ARBA" id="ARBA00043177"/>
    </source>
</evidence>
<comment type="function">
    <text evidence="6">Major thyroid hormone transport protein in serum.</text>
</comment>
<dbReference type="PANTHER" id="PTHR11461">
    <property type="entry name" value="SERINE PROTEASE INHIBITOR, SERPIN"/>
    <property type="match status" value="1"/>
</dbReference>
<organism evidence="13 14">
    <name type="scientific">Clarias magur</name>
    <name type="common">Asian catfish</name>
    <name type="synonym">Macropteronotus magur</name>
    <dbReference type="NCBI Taxonomy" id="1594786"/>
    <lineage>
        <taxon>Eukaryota</taxon>
        <taxon>Metazoa</taxon>
        <taxon>Chordata</taxon>
        <taxon>Craniata</taxon>
        <taxon>Vertebrata</taxon>
        <taxon>Euteleostomi</taxon>
        <taxon>Actinopterygii</taxon>
        <taxon>Neopterygii</taxon>
        <taxon>Teleostei</taxon>
        <taxon>Ostariophysi</taxon>
        <taxon>Siluriformes</taxon>
        <taxon>Clariidae</taxon>
        <taxon>Clarias</taxon>
    </lineage>
</organism>
<keyword evidence="14" id="KW-1185">Reference proteome</keyword>
<comment type="subcellular location">
    <subcellularLocation>
        <location evidence="1">Secreted</location>
    </subcellularLocation>
</comment>
<name>A0A8J4TYU1_CLAMG</name>
<keyword evidence="5" id="KW-0325">Glycoprotein</keyword>
<comment type="caution">
    <text evidence="13">The sequence shown here is derived from an EMBL/GenBank/DDBJ whole genome shotgun (WGS) entry which is preliminary data.</text>
</comment>
<feature type="non-terminal residue" evidence="13">
    <location>
        <position position="1"/>
    </location>
</feature>
<feature type="non-terminal residue" evidence="13">
    <location>
        <position position="720"/>
    </location>
</feature>
<evidence type="ECO:0000256" key="10">
    <source>
        <dbReference type="RuleBase" id="RU000411"/>
    </source>
</evidence>
<dbReference type="AlphaFoldDB" id="A0A8J4TYU1"/>
<dbReference type="InterPro" id="IPR036186">
    <property type="entry name" value="Serpin_sf"/>
</dbReference>
<dbReference type="InterPro" id="IPR023796">
    <property type="entry name" value="Serpin_dom"/>
</dbReference>
<dbReference type="FunFam" id="2.30.39.10:FF:000003">
    <property type="entry name" value="alpha-1-antitrypsin isoform X1"/>
    <property type="match status" value="1"/>
</dbReference>
<dbReference type="Gene3D" id="2.30.39.10">
    <property type="entry name" value="Alpha-1-antitrypsin, domain 1"/>
    <property type="match status" value="2"/>
</dbReference>
<feature type="domain" description="Serpin" evidence="12">
    <location>
        <begin position="131"/>
        <end position="425"/>
    </location>
</feature>
<dbReference type="SMART" id="SM00093">
    <property type="entry name" value="SERPIN"/>
    <property type="match status" value="2"/>
</dbReference>
<evidence type="ECO:0000256" key="1">
    <source>
        <dbReference type="ARBA" id="ARBA00004613"/>
    </source>
</evidence>
<feature type="domain" description="Serpin" evidence="12">
    <location>
        <begin position="427"/>
        <end position="720"/>
    </location>
</feature>
<reference evidence="13" key="1">
    <citation type="submission" date="2020-07" db="EMBL/GenBank/DDBJ databases">
        <title>Clarias magur genome sequencing, assembly and annotation.</title>
        <authorList>
            <person name="Kushwaha B."/>
            <person name="Kumar R."/>
            <person name="Das P."/>
            <person name="Joshi C.G."/>
            <person name="Kumar D."/>
            <person name="Nagpure N.S."/>
            <person name="Pandey M."/>
            <person name="Agarwal S."/>
            <person name="Srivastava S."/>
            <person name="Singh M."/>
            <person name="Sahoo L."/>
            <person name="Jayasankar P."/>
            <person name="Meher P.K."/>
            <person name="Koringa P.G."/>
            <person name="Iquebal M.A."/>
            <person name="Das S.P."/>
            <person name="Bit A."/>
            <person name="Patnaik S."/>
            <person name="Patel N."/>
            <person name="Shah T.M."/>
            <person name="Hinsu A."/>
            <person name="Jena J.K."/>
        </authorList>
    </citation>
    <scope>NUCLEOTIDE SEQUENCE</scope>
    <source>
        <strain evidence="13">CIFAMagur01</strain>
        <tissue evidence="13">Testis</tissue>
    </source>
</reference>
<proteinExistence type="inferred from homology"/>
<protein>
    <recommendedName>
        <fullName evidence="7">Thyroxine-binding globulin</fullName>
    </recommendedName>
    <alternativeName>
        <fullName evidence="9">Serpin A7</fullName>
    </alternativeName>
    <alternativeName>
        <fullName evidence="8">T4-binding globulin</fullName>
    </alternativeName>
</protein>
<dbReference type="Gene3D" id="3.30.497.10">
    <property type="entry name" value="Antithrombin, subunit I, domain 2"/>
    <property type="match status" value="2"/>
</dbReference>
<dbReference type="InterPro" id="IPR000215">
    <property type="entry name" value="Serpin_fam"/>
</dbReference>
<dbReference type="InterPro" id="IPR042185">
    <property type="entry name" value="Serpin_sf_2"/>
</dbReference>
<dbReference type="InterPro" id="IPR042178">
    <property type="entry name" value="Serpin_sf_1"/>
</dbReference>